<feature type="domain" description="N-acetyltransferase" evidence="3">
    <location>
        <begin position="175"/>
        <end position="314"/>
    </location>
</feature>
<dbReference type="InterPro" id="IPR000182">
    <property type="entry name" value="GNAT_dom"/>
</dbReference>
<dbReference type="Pfam" id="PF00583">
    <property type="entry name" value="Acetyltransf_1"/>
    <property type="match status" value="1"/>
</dbReference>
<dbReference type="AlphaFoldDB" id="A0A4Y3K9G2"/>
<evidence type="ECO:0000313" key="4">
    <source>
        <dbReference type="EMBL" id="GEA81109.1"/>
    </source>
</evidence>
<comment type="caution">
    <text evidence="4">The sequence shown here is derived from an EMBL/GenBank/DDBJ whole genome shotgun (WGS) entry which is preliminary data.</text>
</comment>
<keyword evidence="5" id="KW-1185">Reference proteome</keyword>
<dbReference type="EMBL" id="BJLP01000022">
    <property type="protein sequence ID" value="GEA81109.1"/>
    <property type="molecule type" value="Genomic_DNA"/>
</dbReference>
<dbReference type="PANTHER" id="PTHR43420">
    <property type="entry name" value="ACETYLTRANSFERASE"/>
    <property type="match status" value="1"/>
</dbReference>
<evidence type="ECO:0000259" key="3">
    <source>
        <dbReference type="PROSITE" id="PS51186"/>
    </source>
</evidence>
<sequence>MLARHPAGLASEKCDALRAGAVWDRAMHVVVSTPTPDELPFVVETLRTWQDESAPLQLHPGDLGWSWRDGTSAVAAAVRTWTRDGMLVAVGFLDGPDALRMTVAPGLWRDDDVARHVVEDVSDPGRGVLPEGAVAVEAPNATRVFEVLGEAGWRVGEPWTPLRRDLAEPVDAAGLRVEVVEAGRSAQFTAVHRAVWGNDRFTDERWRAMADGPAFARARCLLGRDSSGVAVAGVTVWSAGRGRPGLIEPMGVHPEHRGRGHGRAICLAAAAALREAGSSSALVCTPAANEPAVAAYRSAGFVPEPVRLDRSRPA</sequence>
<dbReference type="SUPFAM" id="SSF55729">
    <property type="entry name" value="Acyl-CoA N-acyltransferases (Nat)"/>
    <property type="match status" value="1"/>
</dbReference>
<dbReference type="PANTHER" id="PTHR43420:SF12">
    <property type="entry name" value="N-ACETYLTRANSFERASE DOMAIN-CONTAINING PROTEIN"/>
    <property type="match status" value="1"/>
</dbReference>
<evidence type="ECO:0000313" key="5">
    <source>
        <dbReference type="Proteomes" id="UP000315842"/>
    </source>
</evidence>
<protein>
    <recommendedName>
        <fullName evidence="3">N-acetyltransferase domain-containing protein</fullName>
    </recommendedName>
</protein>
<dbReference type="PROSITE" id="PS51186">
    <property type="entry name" value="GNAT"/>
    <property type="match status" value="1"/>
</dbReference>
<evidence type="ECO:0000256" key="1">
    <source>
        <dbReference type="ARBA" id="ARBA00022679"/>
    </source>
</evidence>
<organism evidence="4 5">
    <name type="scientific">Cellulomonas uda</name>
    <dbReference type="NCBI Taxonomy" id="1714"/>
    <lineage>
        <taxon>Bacteria</taxon>
        <taxon>Bacillati</taxon>
        <taxon>Actinomycetota</taxon>
        <taxon>Actinomycetes</taxon>
        <taxon>Micrococcales</taxon>
        <taxon>Cellulomonadaceae</taxon>
        <taxon>Cellulomonas</taxon>
    </lineage>
</organism>
<dbReference type="InterPro" id="IPR050680">
    <property type="entry name" value="YpeA/RimI_acetyltransf"/>
</dbReference>
<accession>A0A4Y3K9G2</accession>
<dbReference type="Gene3D" id="3.40.630.30">
    <property type="match status" value="1"/>
</dbReference>
<dbReference type="GO" id="GO:0016747">
    <property type="term" value="F:acyltransferase activity, transferring groups other than amino-acyl groups"/>
    <property type="evidence" value="ECO:0007669"/>
    <property type="project" value="InterPro"/>
</dbReference>
<name>A0A4Y3K9G2_CELUD</name>
<evidence type="ECO:0000256" key="2">
    <source>
        <dbReference type="ARBA" id="ARBA00023315"/>
    </source>
</evidence>
<dbReference type="Proteomes" id="UP000315842">
    <property type="component" value="Unassembled WGS sequence"/>
</dbReference>
<reference evidence="4 5" key="1">
    <citation type="submission" date="2019-06" db="EMBL/GenBank/DDBJ databases">
        <title>Whole genome shotgun sequence of Cellulomonas uda NBRC 3747.</title>
        <authorList>
            <person name="Hosoyama A."/>
            <person name="Uohara A."/>
            <person name="Ohji S."/>
            <person name="Ichikawa N."/>
        </authorList>
    </citation>
    <scope>NUCLEOTIDE SEQUENCE [LARGE SCALE GENOMIC DNA]</scope>
    <source>
        <strain evidence="4 5">NBRC 3747</strain>
    </source>
</reference>
<dbReference type="InterPro" id="IPR016181">
    <property type="entry name" value="Acyl_CoA_acyltransferase"/>
</dbReference>
<proteinExistence type="predicted"/>
<gene>
    <name evidence="4" type="ORF">CUD01_15530</name>
</gene>
<keyword evidence="2" id="KW-0012">Acyltransferase</keyword>
<keyword evidence="1" id="KW-0808">Transferase</keyword>